<gene>
    <name evidence="1" type="ORF">EVAR_50836_1</name>
</gene>
<dbReference type="Proteomes" id="UP000299102">
    <property type="component" value="Unassembled WGS sequence"/>
</dbReference>
<reference evidence="1 2" key="1">
    <citation type="journal article" date="2019" name="Commun. Biol.">
        <title>The bagworm genome reveals a unique fibroin gene that provides high tensile strength.</title>
        <authorList>
            <person name="Kono N."/>
            <person name="Nakamura H."/>
            <person name="Ohtoshi R."/>
            <person name="Tomita M."/>
            <person name="Numata K."/>
            <person name="Arakawa K."/>
        </authorList>
    </citation>
    <scope>NUCLEOTIDE SEQUENCE [LARGE SCALE GENOMIC DNA]</scope>
</reference>
<comment type="caution">
    <text evidence="1">The sequence shown here is derived from an EMBL/GenBank/DDBJ whole genome shotgun (WGS) entry which is preliminary data.</text>
</comment>
<dbReference type="AlphaFoldDB" id="A0A4C1XFW5"/>
<proteinExistence type="predicted"/>
<evidence type="ECO:0000313" key="1">
    <source>
        <dbReference type="EMBL" id="GBP61354.1"/>
    </source>
</evidence>
<sequence>MFCATLHEKFLEALFYRNGEPEQYWRSPGRSGIGNISLTLLKLKQCNLRIPLEKLSMSFKPYKQPRVRVGQVTQGGLTRKPVVVSERIPVNSL</sequence>
<accession>A0A4C1XFW5</accession>
<dbReference type="EMBL" id="BGZK01000812">
    <property type="protein sequence ID" value="GBP61354.1"/>
    <property type="molecule type" value="Genomic_DNA"/>
</dbReference>
<evidence type="ECO:0000313" key="2">
    <source>
        <dbReference type="Proteomes" id="UP000299102"/>
    </source>
</evidence>
<organism evidence="1 2">
    <name type="scientific">Eumeta variegata</name>
    <name type="common">Bagworm moth</name>
    <name type="synonym">Eumeta japonica</name>
    <dbReference type="NCBI Taxonomy" id="151549"/>
    <lineage>
        <taxon>Eukaryota</taxon>
        <taxon>Metazoa</taxon>
        <taxon>Ecdysozoa</taxon>
        <taxon>Arthropoda</taxon>
        <taxon>Hexapoda</taxon>
        <taxon>Insecta</taxon>
        <taxon>Pterygota</taxon>
        <taxon>Neoptera</taxon>
        <taxon>Endopterygota</taxon>
        <taxon>Lepidoptera</taxon>
        <taxon>Glossata</taxon>
        <taxon>Ditrysia</taxon>
        <taxon>Tineoidea</taxon>
        <taxon>Psychidae</taxon>
        <taxon>Oiketicinae</taxon>
        <taxon>Eumeta</taxon>
    </lineage>
</organism>
<name>A0A4C1XFW5_EUMVA</name>
<keyword evidence="2" id="KW-1185">Reference proteome</keyword>
<protein>
    <submittedName>
        <fullName evidence="1">Uncharacterized protein</fullName>
    </submittedName>
</protein>